<evidence type="ECO:0000256" key="8">
    <source>
        <dbReference type="ARBA" id="ARBA00023295"/>
    </source>
</evidence>
<dbReference type="OrthoDB" id="9801077at2"/>
<evidence type="ECO:0000256" key="2">
    <source>
        <dbReference type="ARBA" id="ARBA00001913"/>
    </source>
</evidence>
<comment type="caution">
    <text evidence="13">The sequence shown here is derived from an EMBL/GenBank/DDBJ whole genome shotgun (WGS) entry which is preliminary data.</text>
</comment>
<proteinExistence type="inferred from homology"/>
<comment type="subunit">
    <text evidence="4">Monomer.</text>
</comment>
<organism evidence="13 14">
    <name type="scientific">Sphingobacterium alkalisoli</name>
    <dbReference type="NCBI Taxonomy" id="1874115"/>
    <lineage>
        <taxon>Bacteria</taxon>
        <taxon>Pseudomonadati</taxon>
        <taxon>Bacteroidota</taxon>
        <taxon>Sphingobacteriia</taxon>
        <taxon>Sphingobacteriales</taxon>
        <taxon>Sphingobacteriaceae</taxon>
        <taxon>Sphingobacterium</taxon>
    </lineage>
</organism>
<dbReference type="PANTHER" id="PTHR46323">
    <property type="entry name" value="BETA-GALACTOSIDASE"/>
    <property type="match status" value="1"/>
</dbReference>
<dbReference type="InterPro" id="IPR006102">
    <property type="entry name" value="Ig-like_GH2"/>
</dbReference>
<evidence type="ECO:0000256" key="10">
    <source>
        <dbReference type="RuleBase" id="RU361154"/>
    </source>
</evidence>
<dbReference type="CDD" id="cd00161">
    <property type="entry name" value="beta-trefoil_Ricin-like"/>
    <property type="match status" value="1"/>
</dbReference>
<keyword evidence="8 10" id="KW-0326">Glycosidase</keyword>
<dbReference type="PROSITE" id="PS50231">
    <property type="entry name" value="RICIN_B_LECTIN"/>
    <property type="match status" value="1"/>
</dbReference>
<dbReference type="InterPro" id="IPR000772">
    <property type="entry name" value="Ricin_B_lectin"/>
</dbReference>
<dbReference type="Gene3D" id="2.80.10.50">
    <property type="match status" value="1"/>
</dbReference>
<reference evidence="13 14" key="1">
    <citation type="submission" date="2019-04" db="EMBL/GenBank/DDBJ databases">
        <title>Sphingobacterium olei sp. nov., isolated from oil-contaminated soil.</title>
        <authorList>
            <person name="Liu B."/>
        </authorList>
    </citation>
    <scope>NUCLEOTIDE SEQUENCE [LARGE SCALE GENOMIC DNA]</scope>
    <source>
        <strain evidence="13 14">Y3L14</strain>
    </source>
</reference>
<dbReference type="InterPro" id="IPR023232">
    <property type="entry name" value="Glyco_hydro_2_AS"/>
</dbReference>
<dbReference type="Proteomes" id="UP000309872">
    <property type="component" value="Unassembled WGS sequence"/>
</dbReference>
<dbReference type="EC" id="3.2.1.23" evidence="5 10"/>
<dbReference type="GO" id="GO:0004565">
    <property type="term" value="F:beta-galactosidase activity"/>
    <property type="evidence" value="ECO:0007669"/>
    <property type="project" value="UniProtKB-EC"/>
</dbReference>
<dbReference type="SUPFAM" id="SSF49785">
    <property type="entry name" value="Galactose-binding domain-like"/>
    <property type="match status" value="1"/>
</dbReference>
<comment type="cofactor">
    <cofactor evidence="2">
        <name>Ca(2+)</name>
        <dbReference type="ChEBI" id="CHEBI:29108"/>
    </cofactor>
</comment>
<dbReference type="InterPro" id="IPR006103">
    <property type="entry name" value="Glyco_hydro_2_cat"/>
</dbReference>
<dbReference type="InterPro" id="IPR017853">
    <property type="entry name" value="GH"/>
</dbReference>
<dbReference type="PROSITE" id="PS00608">
    <property type="entry name" value="GLYCOSYL_HYDROL_F2_2"/>
    <property type="match status" value="1"/>
</dbReference>
<dbReference type="InterPro" id="IPR006104">
    <property type="entry name" value="Glyco_hydro_2_N"/>
</dbReference>
<evidence type="ECO:0000259" key="12">
    <source>
        <dbReference type="SMART" id="SM01038"/>
    </source>
</evidence>
<dbReference type="AlphaFoldDB" id="A0A4V5LYA0"/>
<comment type="similarity">
    <text evidence="3 10">Belongs to the glycosyl hydrolase 2 family.</text>
</comment>
<evidence type="ECO:0000256" key="7">
    <source>
        <dbReference type="ARBA" id="ARBA00022837"/>
    </source>
</evidence>
<dbReference type="Pfam" id="PF02837">
    <property type="entry name" value="Glyco_hydro_2_N"/>
    <property type="match status" value="1"/>
</dbReference>
<dbReference type="Pfam" id="PF02836">
    <property type="entry name" value="Glyco_hydro_2_C"/>
    <property type="match status" value="1"/>
</dbReference>
<dbReference type="InterPro" id="IPR032312">
    <property type="entry name" value="LacZ_4"/>
</dbReference>
<feature type="signal peptide" evidence="11">
    <location>
        <begin position="1"/>
        <end position="22"/>
    </location>
</feature>
<evidence type="ECO:0000256" key="1">
    <source>
        <dbReference type="ARBA" id="ARBA00001412"/>
    </source>
</evidence>
<gene>
    <name evidence="13" type="ORF">FAZ19_11385</name>
</gene>
<dbReference type="InterPro" id="IPR006101">
    <property type="entry name" value="Glyco_hydro_2"/>
</dbReference>
<evidence type="ECO:0000256" key="11">
    <source>
        <dbReference type="SAM" id="SignalP"/>
    </source>
</evidence>
<dbReference type="InterPro" id="IPR013783">
    <property type="entry name" value="Ig-like_fold"/>
</dbReference>
<evidence type="ECO:0000256" key="6">
    <source>
        <dbReference type="ARBA" id="ARBA00022801"/>
    </source>
</evidence>
<dbReference type="Gene3D" id="3.20.20.80">
    <property type="entry name" value="Glycosidases"/>
    <property type="match status" value="1"/>
</dbReference>
<dbReference type="InterPro" id="IPR036156">
    <property type="entry name" value="Beta-gal/glucu_dom_sf"/>
</dbReference>
<keyword evidence="11" id="KW-0732">Signal</keyword>
<dbReference type="GO" id="GO:0030246">
    <property type="term" value="F:carbohydrate binding"/>
    <property type="evidence" value="ECO:0007669"/>
    <property type="project" value="InterPro"/>
</dbReference>
<dbReference type="Gene3D" id="2.60.120.260">
    <property type="entry name" value="Galactose-binding domain-like"/>
    <property type="match status" value="1"/>
</dbReference>
<keyword evidence="14" id="KW-1185">Reference proteome</keyword>
<dbReference type="InterPro" id="IPR011013">
    <property type="entry name" value="Gal_mutarotase_sf_dom"/>
</dbReference>
<dbReference type="GO" id="GO:0009341">
    <property type="term" value="C:beta-galactosidase complex"/>
    <property type="evidence" value="ECO:0007669"/>
    <property type="project" value="InterPro"/>
</dbReference>
<dbReference type="SUPFAM" id="SSF49303">
    <property type="entry name" value="beta-Galactosidase/glucuronidase domain"/>
    <property type="match status" value="2"/>
</dbReference>
<dbReference type="Pfam" id="PF00652">
    <property type="entry name" value="Ricin_B_lectin"/>
    <property type="match status" value="1"/>
</dbReference>
<evidence type="ECO:0000256" key="4">
    <source>
        <dbReference type="ARBA" id="ARBA00011245"/>
    </source>
</evidence>
<dbReference type="SUPFAM" id="SSF51445">
    <property type="entry name" value="(Trans)glycosidases"/>
    <property type="match status" value="1"/>
</dbReference>
<dbReference type="InterPro" id="IPR008979">
    <property type="entry name" value="Galactose-bd-like_sf"/>
</dbReference>
<dbReference type="Gene3D" id="2.70.98.10">
    <property type="match status" value="1"/>
</dbReference>
<dbReference type="Pfam" id="PF02929">
    <property type="entry name" value="Bgal_small_N"/>
    <property type="match status" value="1"/>
</dbReference>
<dbReference type="Pfam" id="PF00703">
    <property type="entry name" value="Glyco_hydro_2"/>
    <property type="match status" value="1"/>
</dbReference>
<dbReference type="SUPFAM" id="SSF50370">
    <property type="entry name" value="Ricin B-like lectins"/>
    <property type="match status" value="1"/>
</dbReference>
<dbReference type="RefSeq" id="WP_136820848.1">
    <property type="nucleotide sequence ID" value="NZ_BMJX01000003.1"/>
</dbReference>
<protein>
    <recommendedName>
        <fullName evidence="5 10">Beta-galactosidase</fullName>
        <ecNumber evidence="5 10">3.2.1.23</ecNumber>
    </recommendedName>
    <alternativeName>
        <fullName evidence="9 10">Lactase</fullName>
    </alternativeName>
</protein>
<dbReference type="InterPro" id="IPR050347">
    <property type="entry name" value="Bact_Beta-galactosidase"/>
</dbReference>
<evidence type="ECO:0000256" key="3">
    <source>
        <dbReference type="ARBA" id="ARBA00007401"/>
    </source>
</evidence>
<comment type="catalytic activity">
    <reaction evidence="1 10">
        <text>Hydrolysis of terminal non-reducing beta-D-galactose residues in beta-D-galactosides.</text>
        <dbReference type="EC" id="3.2.1.23"/>
    </reaction>
</comment>
<dbReference type="InterPro" id="IPR014718">
    <property type="entry name" value="GH-type_carb-bd"/>
</dbReference>
<feature type="chain" id="PRO_5020780775" description="Beta-galactosidase" evidence="11">
    <location>
        <begin position="23"/>
        <end position="1192"/>
    </location>
</feature>
<evidence type="ECO:0000256" key="5">
    <source>
        <dbReference type="ARBA" id="ARBA00012756"/>
    </source>
</evidence>
<dbReference type="SUPFAM" id="SSF74650">
    <property type="entry name" value="Galactose mutarotase-like"/>
    <property type="match status" value="1"/>
</dbReference>
<feature type="domain" description="Beta galactosidase small chain/" evidence="12">
    <location>
        <begin position="916"/>
        <end position="1188"/>
    </location>
</feature>
<accession>A0A4V5LYA0</accession>
<evidence type="ECO:0000313" key="14">
    <source>
        <dbReference type="Proteomes" id="UP000309872"/>
    </source>
</evidence>
<sequence>MNKKYTLFLILVFLTNIPALFAQDIDPDALYKIVSPSGFVLDNQGSFEDNATVILRQNQKESNGQLWRIKPIGNGLYSFTNPFTDKSLDNGNIHNGNGNPIIQWGAELNNRNQHWKIQVTGTGAVQIQSATNGMSLGIQEDKGGEQVYQLPNSFQVWRLVQDEAKLPTDFVLRGEEDWQNETVFGINKLPGHATFVPYSSTTELQQDAYYEKPWLAPNSGLYQSLNGEWKFNWVKQPDDRPKDFYQVGYDVSKWQHINVPSCWEMQGYGTPLYTNITYPFANRPPFIQVKKGWTIEKEPNPVGSYRREFTIPDAWEGQEVILHFDGVYSGFYVWVNGHKIGYSEGANNVTEFNITSALRKGKNMVAVEVYKWTDGSYLEDQDMFRFAGIHRDVFLYALPKVHLYDYQFKVEFPEENMSKSKFVLHADVKNSSSRASKGNKLVLTLLDPDSRLVTTIDKEIAVGKGASQSLDMIGELMNPSLWSAEKPNLYTLILALKNSKGEETQVISSKVGFRKIAIRDKRVFINGKQVFFKGVNRHDTHPEFGKTIPVASMIKDIVMMKQHNINMLRTSHYPNSPQMYALLDFYGLYVMDEADVENHGNHSISDKESWRDAYIDRMERMVLRDRNHPSIIFWSMGNESGNGRNFEAMYKRTKELDPNRPIHYEGHNEVADIDSHMYPSMERMERFDQMNSRRPYFLCEYAHSMGNSPGNLKEYWDYIENNSQRMIGGCIWDWADQAHVKIGEPKNHYYYGGGFGEVPTDGDFSSNGLTTPDRRVTAKLIEVKKVYQYVKIIPYALHANKIILHNTYDFTNLNEFELRWQVNREGVVVQDGIIEALDLDPDQKQILTIPLDRKFDLGKEYHLNVYVTLKEDNIWEKKGYVVASEQFQLTARSPIAPIEMDKIGTLHVYEINNELHAEGDNFSVRFDSRSGQMTSLVYGGKEILKDKGGFQFNWYRSVNNDKYTDQNYYPTTFLAPLTNYQLDNTKKSLVVMQTSTAVIHAQKEIQVPHTIKYTIVADGTIDVDSYFILPNNSDIIHRLGLQVLLDQSLDQIEYFGHGPHENYTDRLASSFVGKYETSAIGMEEEHYIRAQSLGNREGVRWLTMKNKRNQGIRIISKDRLSFSALHFSDADVWAAKYDFLLPSIRKDKIYLNLDAVQQGLGNASCGPLPLQKYMIPVEIPTFYSFRLQPIGW</sequence>
<dbReference type="PROSITE" id="PS00719">
    <property type="entry name" value="GLYCOSYL_HYDROL_F2_1"/>
    <property type="match status" value="1"/>
</dbReference>
<dbReference type="InterPro" id="IPR004199">
    <property type="entry name" value="B-gal_small/dom_5"/>
</dbReference>
<dbReference type="SMART" id="SM01038">
    <property type="entry name" value="Bgal_small_N"/>
    <property type="match status" value="1"/>
</dbReference>
<dbReference type="PANTHER" id="PTHR46323:SF2">
    <property type="entry name" value="BETA-GALACTOSIDASE"/>
    <property type="match status" value="1"/>
</dbReference>
<dbReference type="EMBL" id="SUKA01000003">
    <property type="protein sequence ID" value="TJY65719.1"/>
    <property type="molecule type" value="Genomic_DNA"/>
</dbReference>
<evidence type="ECO:0000313" key="13">
    <source>
        <dbReference type="EMBL" id="TJY65719.1"/>
    </source>
</evidence>
<dbReference type="InterPro" id="IPR035992">
    <property type="entry name" value="Ricin_B-like_lectins"/>
</dbReference>
<dbReference type="GO" id="GO:0005990">
    <property type="term" value="P:lactose catabolic process"/>
    <property type="evidence" value="ECO:0007669"/>
    <property type="project" value="TreeGrafter"/>
</dbReference>
<dbReference type="Pfam" id="PF16353">
    <property type="entry name" value="LacZ_4"/>
    <property type="match status" value="1"/>
</dbReference>
<keyword evidence="6 10" id="KW-0378">Hydrolase</keyword>
<name>A0A4V5LYA0_9SPHI</name>
<dbReference type="PRINTS" id="PR00132">
    <property type="entry name" value="GLHYDRLASE2"/>
</dbReference>
<evidence type="ECO:0000256" key="9">
    <source>
        <dbReference type="ARBA" id="ARBA00032230"/>
    </source>
</evidence>
<keyword evidence="7" id="KW-0106">Calcium</keyword>
<dbReference type="InterPro" id="IPR023230">
    <property type="entry name" value="Glyco_hydro_2_CS"/>
</dbReference>
<dbReference type="Gene3D" id="2.60.40.10">
    <property type="entry name" value="Immunoglobulins"/>
    <property type="match status" value="2"/>
</dbReference>